<organism evidence="2 3">
    <name type="scientific">Edaphochlamys debaryana</name>
    <dbReference type="NCBI Taxonomy" id="47281"/>
    <lineage>
        <taxon>Eukaryota</taxon>
        <taxon>Viridiplantae</taxon>
        <taxon>Chlorophyta</taxon>
        <taxon>core chlorophytes</taxon>
        <taxon>Chlorophyceae</taxon>
        <taxon>CS clade</taxon>
        <taxon>Chlamydomonadales</taxon>
        <taxon>Chlamydomonadales incertae sedis</taxon>
        <taxon>Edaphochlamys</taxon>
    </lineage>
</organism>
<dbReference type="AlphaFoldDB" id="A0A835XLH2"/>
<feature type="region of interest" description="Disordered" evidence="1">
    <location>
        <begin position="48"/>
        <end position="76"/>
    </location>
</feature>
<dbReference type="Proteomes" id="UP000612055">
    <property type="component" value="Unassembled WGS sequence"/>
</dbReference>
<evidence type="ECO:0000313" key="2">
    <source>
        <dbReference type="EMBL" id="KAG2484431.1"/>
    </source>
</evidence>
<keyword evidence="3" id="KW-1185">Reference proteome</keyword>
<feature type="region of interest" description="Disordered" evidence="1">
    <location>
        <begin position="117"/>
        <end position="140"/>
    </location>
</feature>
<name>A0A835XLH2_9CHLO</name>
<comment type="caution">
    <text evidence="2">The sequence shown here is derived from an EMBL/GenBank/DDBJ whole genome shotgun (WGS) entry which is preliminary data.</text>
</comment>
<feature type="region of interest" description="Disordered" evidence="1">
    <location>
        <begin position="473"/>
        <end position="553"/>
    </location>
</feature>
<evidence type="ECO:0000256" key="1">
    <source>
        <dbReference type="SAM" id="MobiDB-lite"/>
    </source>
</evidence>
<protein>
    <submittedName>
        <fullName evidence="2">Uncharacterized protein</fullName>
    </submittedName>
</protein>
<sequence length="553" mass="56368">MRLRNFTSCGHLVYNEVADPETLGETGASAAGDGRTLSHCAYTARPPGTPCSGSGSGSESESGSTQPPNPRAAAGGFQCGGGSLRGLCVPGGSWAAEDEACRDFACDRGTCSQPTPANEGGPCGPPDPGPGWDPAGPGWDPAGPDPCRRSVCRGGRCVAEVSPDDSPCGPAGPCGESVCSAGECVRLVAEDGVMCGPSTACFDRVCLAGECEEERRPDGRLCWHRPGDCPRACVAGTCTACACGPAFAFWAGAQKVPGFQWTPFPNSLKQDSFGGYFNLLAEEVDIPPVDLPYDDTSSVNRYNAESAVLVCANCRLGMRLRPGPDLVQDGVVLMGSVGLAASPTRAGTYVSLDVSMVPNATHNHFLLAWHPWASLSPPPLNSPHRWGDLSGSHMEAHEPPQGEGEGEGDEHQPSPHPGSLGFLGHGLLPVPMRHHQAWAFVERRPVHWAFTTQQQVRALFVGLHLTTASCLRGPLGGDSGEGAPDRDGGGGGGGEEGRGGEVGAGREGGGGGGGREGGDAGTPGGAEAQGGRQAAASSSRKVGGMGAAGDAAS</sequence>
<feature type="compositionally biased region" description="Gly residues" evidence="1">
    <location>
        <begin position="489"/>
        <end position="528"/>
    </location>
</feature>
<feature type="compositionally biased region" description="Low complexity" evidence="1">
    <location>
        <begin position="529"/>
        <end position="540"/>
    </location>
</feature>
<dbReference type="OrthoDB" id="532698at2759"/>
<accession>A0A835XLH2</accession>
<proteinExistence type="predicted"/>
<gene>
    <name evidence="2" type="ORF">HYH03_016741</name>
</gene>
<dbReference type="EMBL" id="JAEHOE010000150">
    <property type="protein sequence ID" value="KAG2484431.1"/>
    <property type="molecule type" value="Genomic_DNA"/>
</dbReference>
<evidence type="ECO:0000313" key="3">
    <source>
        <dbReference type="Proteomes" id="UP000612055"/>
    </source>
</evidence>
<feature type="region of interest" description="Disordered" evidence="1">
    <location>
        <begin position="383"/>
        <end position="425"/>
    </location>
</feature>
<reference evidence="2" key="1">
    <citation type="journal article" date="2020" name="bioRxiv">
        <title>Comparative genomics of Chlamydomonas.</title>
        <authorList>
            <person name="Craig R.J."/>
            <person name="Hasan A.R."/>
            <person name="Ness R.W."/>
            <person name="Keightley P.D."/>
        </authorList>
    </citation>
    <scope>NUCLEOTIDE SEQUENCE</scope>
    <source>
        <strain evidence="2">CCAP 11/70</strain>
    </source>
</reference>